<evidence type="ECO:0000313" key="3">
    <source>
        <dbReference type="Proteomes" id="UP000324194"/>
    </source>
</evidence>
<evidence type="ECO:0000256" key="1">
    <source>
        <dbReference type="SAM" id="SignalP"/>
    </source>
</evidence>
<dbReference type="RefSeq" id="WP_232051834.1">
    <property type="nucleotide sequence ID" value="NZ_LR699119.1"/>
</dbReference>
<dbReference type="Proteomes" id="UP000324194">
    <property type="component" value="Chromosome 1"/>
</dbReference>
<dbReference type="Pfam" id="PF10048">
    <property type="entry name" value="DUF2282"/>
    <property type="match status" value="1"/>
</dbReference>
<sequence>MSKKIVIAALGAVVAMGIGSGTLADQMSDSMKMQKETSDTLNKAMPGGFEKCYGIAKAGKNDCASKTEACAGQAKADGAKDAWLGVPKGTCNKIVGGSTTEG</sequence>
<name>A0A5E4PFN7_9COXI</name>
<feature type="chain" id="PRO_5022904643" evidence="1">
    <location>
        <begin position="25"/>
        <end position="102"/>
    </location>
</feature>
<keyword evidence="3" id="KW-1185">Reference proteome</keyword>
<dbReference type="EMBL" id="LR699119">
    <property type="protein sequence ID" value="VVC75654.1"/>
    <property type="molecule type" value="Genomic_DNA"/>
</dbReference>
<feature type="signal peptide" evidence="1">
    <location>
        <begin position="1"/>
        <end position="24"/>
    </location>
</feature>
<dbReference type="AlphaFoldDB" id="A0A5E4PFN7"/>
<dbReference type="KEGG" id="asip:AQUSIP_09440"/>
<reference evidence="2 3" key="1">
    <citation type="submission" date="2019-08" db="EMBL/GenBank/DDBJ databases">
        <authorList>
            <person name="Guy L."/>
        </authorList>
    </citation>
    <scope>NUCLEOTIDE SEQUENCE [LARGE SCALE GENOMIC DNA]</scope>
    <source>
        <strain evidence="2 3">SGT-108</strain>
    </source>
</reference>
<protein>
    <submittedName>
        <fullName evidence="2">Uncharacterized protein</fullName>
    </submittedName>
</protein>
<organism evidence="2 3">
    <name type="scientific">Aquicella siphonis</name>
    <dbReference type="NCBI Taxonomy" id="254247"/>
    <lineage>
        <taxon>Bacteria</taxon>
        <taxon>Pseudomonadati</taxon>
        <taxon>Pseudomonadota</taxon>
        <taxon>Gammaproteobacteria</taxon>
        <taxon>Legionellales</taxon>
        <taxon>Coxiellaceae</taxon>
        <taxon>Aquicella</taxon>
    </lineage>
</organism>
<evidence type="ECO:0000313" key="2">
    <source>
        <dbReference type="EMBL" id="VVC75654.1"/>
    </source>
</evidence>
<gene>
    <name evidence="2" type="ORF">AQUSIP_09440</name>
</gene>
<dbReference type="InterPro" id="IPR018740">
    <property type="entry name" value="DUF2282_membr"/>
</dbReference>
<keyword evidence="1" id="KW-0732">Signal</keyword>
<accession>A0A5E4PFN7</accession>
<proteinExistence type="predicted"/>